<dbReference type="InterPro" id="IPR013740">
    <property type="entry name" value="Redoxin"/>
</dbReference>
<evidence type="ECO:0000256" key="4">
    <source>
        <dbReference type="ARBA" id="ARBA00023284"/>
    </source>
</evidence>
<dbReference type="Proteomes" id="UP000242818">
    <property type="component" value="Unassembled WGS sequence"/>
</dbReference>
<dbReference type="GO" id="GO:0016853">
    <property type="term" value="F:isomerase activity"/>
    <property type="evidence" value="ECO:0007669"/>
    <property type="project" value="UniProtKB-KW"/>
</dbReference>
<name>A0A1C3YRH8_9BACT</name>
<proteinExistence type="predicted"/>
<reference evidence="6 7" key="1">
    <citation type="submission" date="2016-08" db="EMBL/GenBank/DDBJ databases">
        <authorList>
            <person name="Seilhamer J.J."/>
        </authorList>
    </citation>
    <scope>NUCLEOTIDE SEQUENCE [LARGE SCALE GENOMIC DNA]</scope>
    <source>
        <strain evidence="6 7">A37T2</strain>
    </source>
</reference>
<dbReference type="GO" id="GO:0016491">
    <property type="term" value="F:oxidoreductase activity"/>
    <property type="evidence" value="ECO:0007669"/>
    <property type="project" value="InterPro"/>
</dbReference>
<organism evidence="6 7">
    <name type="scientific">Chitinophaga costaii</name>
    <dbReference type="NCBI Taxonomy" id="1335309"/>
    <lineage>
        <taxon>Bacteria</taxon>
        <taxon>Pseudomonadati</taxon>
        <taxon>Bacteroidota</taxon>
        <taxon>Chitinophagia</taxon>
        <taxon>Chitinophagales</taxon>
        <taxon>Chitinophagaceae</taxon>
        <taxon>Chitinophaga</taxon>
    </lineage>
</organism>
<dbReference type="OrthoDB" id="743079at2"/>
<keyword evidence="3" id="KW-1015">Disulfide bond</keyword>
<dbReference type="AlphaFoldDB" id="A0A1C3YRH8"/>
<dbReference type="SUPFAM" id="SSF52833">
    <property type="entry name" value="Thioredoxin-like"/>
    <property type="match status" value="1"/>
</dbReference>
<dbReference type="PROSITE" id="PS51352">
    <property type="entry name" value="THIOREDOXIN_2"/>
    <property type="match status" value="1"/>
</dbReference>
<keyword evidence="2" id="KW-0201">Cytochrome c-type biogenesis</keyword>
<evidence type="ECO:0000256" key="3">
    <source>
        <dbReference type="ARBA" id="ARBA00023157"/>
    </source>
</evidence>
<dbReference type="GO" id="GO:0030313">
    <property type="term" value="C:cell envelope"/>
    <property type="evidence" value="ECO:0007669"/>
    <property type="project" value="UniProtKB-SubCell"/>
</dbReference>
<evidence type="ECO:0000256" key="1">
    <source>
        <dbReference type="ARBA" id="ARBA00004196"/>
    </source>
</evidence>
<dbReference type="CDD" id="cd02966">
    <property type="entry name" value="TlpA_like_family"/>
    <property type="match status" value="1"/>
</dbReference>
<protein>
    <submittedName>
        <fullName evidence="6">Thiol-disulfide isomerase or thioredoxin</fullName>
    </submittedName>
</protein>
<comment type="subcellular location">
    <subcellularLocation>
        <location evidence="1">Cell envelope</location>
    </subcellularLocation>
</comment>
<evidence type="ECO:0000259" key="5">
    <source>
        <dbReference type="PROSITE" id="PS51352"/>
    </source>
</evidence>
<dbReference type="InterPro" id="IPR013766">
    <property type="entry name" value="Thioredoxin_domain"/>
</dbReference>
<dbReference type="PANTHER" id="PTHR42852">
    <property type="entry name" value="THIOL:DISULFIDE INTERCHANGE PROTEIN DSBE"/>
    <property type="match status" value="1"/>
</dbReference>
<evidence type="ECO:0000313" key="7">
    <source>
        <dbReference type="Proteomes" id="UP000242818"/>
    </source>
</evidence>
<dbReference type="Pfam" id="PF08534">
    <property type="entry name" value="Redoxin"/>
    <property type="match status" value="1"/>
</dbReference>
<accession>A0A1C3YRH8</accession>
<dbReference type="STRING" id="1335309.GA0116948_10167"/>
<feature type="domain" description="Thioredoxin" evidence="5">
    <location>
        <begin position="344"/>
        <end position="510"/>
    </location>
</feature>
<dbReference type="Gene3D" id="3.40.30.10">
    <property type="entry name" value="Glutaredoxin"/>
    <property type="match status" value="1"/>
</dbReference>
<gene>
    <name evidence="6" type="ORF">GA0116948_10167</name>
</gene>
<sequence length="512" mass="59592">MLLYKFDNTMISTIKFRIIIWAFIGLCLVACSHKKKYVIIQGKLIGYHKGDSVIYFKPIDGFNNSQIFETTNIINDSGEFKIVFPSDSIGFTKIQTKKGNIFILAQNGDSVYSEQQTIPYADSFAMQPVIFTGSNSAMHNLYNKMNSNYFYKFNYAMDLLVKKYPAGSNLYDTLLSGINKYLLPFDSIYKQKKISKYCLEIMKSDFRNAMFWHVYHNMGALEKNNLWIVPEPEKDLKRDILQHSINVDPFLLHTNFGTGLLADFVGEYNELFRNQDYPVYDTFFYKNGLEYKASAHLIPGYNKFFWADMIIFKTLQNQEYGFSFDTIFSHLKNTFPGFTYIKIIEHLKKVNESNLNKSSAKINSNIHLIDSTRAINSLDKAIKTHFKDTAVYIDLWATWCMPCKEEFRYKNQLNNLLKEKNIKLMYISLDDTSKKNTWEQNIQYFDLEGYHILAGKNISNDIAKRVYGHEIVQSIPRYLLVNKQGKFVSMNMSRPSDLVTLKNELDSLLSKN</sequence>
<evidence type="ECO:0000313" key="6">
    <source>
        <dbReference type="EMBL" id="SCB72696.1"/>
    </source>
</evidence>
<dbReference type="EMBL" id="FMAR01000001">
    <property type="protein sequence ID" value="SCB72696.1"/>
    <property type="molecule type" value="Genomic_DNA"/>
</dbReference>
<evidence type="ECO:0000256" key="2">
    <source>
        <dbReference type="ARBA" id="ARBA00022748"/>
    </source>
</evidence>
<dbReference type="PANTHER" id="PTHR42852:SF6">
    <property type="entry name" value="THIOL:DISULFIDE INTERCHANGE PROTEIN DSBE"/>
    <property type="match status" value="1"/>
</dbReference>
<keyword evidence="6" id="KW-0413">Isomerase</keyword>
<keyword evidence="7" id="KW-1185">Reference proteome</keyword>
<dbReference type="InterPro" id="IPR050553">
    <property type="entry name" value="Thioredoxin_ResA/DsbE_sf"/>
</dbReference>
<dbReference type="InterPro" id="IPR036249">
    <property type="entry name" value="Thioredoxin-like_sf"/>
</dbReference>
<keyword evidence="4" id="KW-0676">Redox-active center</keyword>
<dbReference type="GO" id="GO:0017004">
    <property type="term" value="P:cytochrome complex assembly"/>
    <property type="evidence" value="ECO:0007669"/>
    <property type="project" value="UniProtKB-KW"/>
</dbReference>